<evidence type="ECO:0000259" key="1">
    <source>
        <dbReference type="Pfam" id="PF13579"/>
    </source>
</evidence>
<dbReference type="CDD" id="cd03794">
    <property type="entry name" value="GT4_WbuB-like"/>
    <property type="match status" value="1"/>
</dbReference>
<keyword evidence="3" id="KW-1185">Reference proteome</keyword>
<dbReference type="Gene3D" id="3.40.50.2000">
    <property type="entry name" value="Glycogen Phosphorylase B"/>
    <property type="match status" value="2"/>
</dbReference>
<protein>
    <submittedName>
        <fullName evidence="2">Glycosyltransferase family 4 protein</fullName>
    </submittedName>
</protein>
<dbReference type="InterPro" id="IPR028098">
    <property type="entry name" value="Glyco_trans_4-like_N"/>
</dbReference>
<comment type="caution">
    <text evidence="2">The sequence shown here is derived from an EMBL/GenBank/DDBJ whole genome shotgun (WGS) entry which is preliminary data.</text>
</comment>
<evidence type="ECO:0000313" key="3">
    <source>
        <dbReference type="Proteomes" id="UP000643207"/>
    </source>
</evidence>
<proteinExistence type="predicted"/>
<feature type="domain" description="Glycosyltransferase subfamily 4-like N-terminal" evidence="1">
    <location>
        <begin position="16"/>
        <end position="203"/>
    </location>
</feature>
<dbReference type="EMBL" id="JAERRA010000002">
    <property type="protein sequence ID" value="MBL0720694.1"/>
    <property type="molecule type" value="Genomic_DNA"/>
</dbReference>
<dbReference type="Pfam" id="PF13579">
    <property type="entry name" value="Glyco_trans_4_4"/>
    <property type="match status" value="1"/>
</dbReference>
<dbReference type="PANTHER" id="PTHR12526">
    <property type="entry name" value="GLYCOSYLTRANSFERASE"/>
    <property type="match status" value="1"/>
</dbReference>
<gene>
    <name evidence="2" type="ORF">JI742_12440</name>
</gene>
<dbReference type="SUPFAM" id="SSF53756">
    <property type="entry name" value="UDP-Glycosyltransferase/glycogen phosphorylase"/>
    <property type="match status" value="1"/>
</dbReference>
<dbReference type="RefSeq" id="WP_201827329.1">
    <property type="nucleotide sequence ID" value="NZ_JAERRA010000002.1"/>
</dbReference>
<dbReference type="Pfam" id="PF13692">
    <property type="entry name" value="Glyco_trans_1_4"/>
    <property type="match status" value="1"/>
</dbReference>
<evidence type="ECO:0000313" key="2">
    <source>
        <dbReference type="EMBL" id="MBL0720694.1"/>
    </source>
</evidence>
<dbReference type="GO" id="GO:0016757">
    <property type="term" value="F:glycosyltransferase activity"/>
    <property type="evidence" value="ECO:0007669"/>
    <property type="project" value="UniProtKB-ARBA"/>
</dbReference>
<sequence>MNLLLLNHYAGGPAYGMEFRPHLLAREWVKRGHRVQVLGAGFAHVRAVQPLAPEARTPRDEVVDGVQFRWYPTPAYAGNGLGRVRNIAAFLAAVARDGRRLVESFRPDAVIASSTYPMDFWLARHLARRAGARLVFELHDLWPASLVELSGMSPWHPFAQLCGWAERSACRGADVYVSMLPKVHEHVAARGLDLRRLHIVPNGISAADWAAEPPPLRADLAAWLAEARAAGAAVMGYAGSMGEPNALDTLLDAAALLRGQALRLLIVGDGHERERLVRRIADEGLAPQVHWAPPVPKAMMPSLLAGLDLAYLGWRRQPLYRYGIAPNKLMDYMMAARPVLHAVEAGNDPVAEAGCGLTVAPESPQAVAEGARRLLALPAAERARLGAAGRAHVLAHHEWGVLAQRFLEALAAPPRAA</sequence>
<dbReference type="Proteomes" id="UP000643207">
    <property type="component" value="Unassembled WGS sequence"/>
</dbReference>
<dbReference type="PANTHER" id="PTHR12526:SF622">
    <property type="entry name" value="GLYCOSYLTRANSFERASE (GROUP I)"/>
    <property type="match status" value="1"/>
</dbReference>
<reference evidence="2 3" key="1">
    <citation type="submission" date="2021-01" db="EMBL/GenBank/DDBJ databases">
        <title>Piscinibacter sp. Jin2 Genome sequencing and assembly.</title>
        <authorList>
            <person name="Kim I."/>
        </authorList>
    </citation>
    <scope>NUCLEOTIDE SEQUENCE [LARGE SCALE GENOMIC DNA]</scope>
    <source>
        <strain evidence="2 3">Jin2</strain>
    </source>
</reference>
<accession>A0A9X1BS68</accession>
<organism evidence="2 3">
    <name type="scientific">Aquariibacter lacus</name>
    <dbReference type="NCBI Taxonomy" id="2801332"/>
    <lineage>
        <taxon>Bacteria</taxon>
        <taxon>Pseudomonadati</taxon>
        <taxon>Pseudomonadota</taxon>
        <taxon>Betaproteobacteria</taxon>
        <taxon>Burkholderiales</taxon>
        <taxon>Sphaerotilaceae</taxon>
        <taxon>Aquariibacter</taxon>
    </lineage>
</organism>
<dbReference type="AlphaFoldDB" id="A0A9X1BS68"/>
<name>A0A9X1BS68_9BURK</name>